<keyword evidence="2" id="KW-1185">Reference proteome</keyword>
<name>A0ACB7TMI0_HYAAI</name>
<accession>A0ACB7TMI0</accession>
<sequence length="213" mass="23118">MLVCLLLPLFLESSFSVVRAGGVSCLVMTPQIPTTALKTPQAFSPKFGASWQSSRGAIDGSTFDEFVSADDDVAIMGQLQDEDYIADVVPTTIQSDSNKEIDDGPLPASSEVISALALDRRYCVNMEGCGLSCSDSLDNVEACMLSQAAKSLKQKKIQDYVFCSKVGHAKRKFVVVPEGMFQIKALEVVQKNFKSVEGESQDLNVVTVFRITE</sequence>
<dbReference type="EMBL" id="CM023481">
    <property type="protein sequence ID" value="KAH6946044.1"/>
    <property type="molecule type" value="Genomic_DNA"/>
</dbReference>
<comment type="caution">
    <text evidence="1">The sequence shown here is derived from an EMBL/GenBank/DDBJ whole genome shotgun (WGS) entry which is preliminary data.</text>
</comment>
<dbReference type="Proteomes" id="UP000821845">
    <property type="component" value="Chromosome 1"/>
</dbReference>
<reference evidence="1" key="1">
    <citation type="submission" date="2020-05" db="EMBL/GenBank/DDBJ databases">
        <title>Large-scale comparative analyses of tick genomes elucidate their genetic diversity and vector capacities.</title>
        <authorList>
            <person name="Jia N."/>
            <person name="Wang J."/>
            <person name="Shi W."/>
            <person name="Du L."/>
            <person name="Sun Y."/>
            <person name="Zhan W."/>
            <person name="Jiang J."/>
            <person name="Wang Q."/>
            <person name="Zhang B."/>
            <person name="Ji P."/>
            <person name="Sakyi L.B."/>
            <person name="Cui X."/>
            <person name="Yuan T."/>
            <person name="Jiang B."/>
            <person name="Yang W."/>
            <person name="Lam T.T.-Y."/>
            <person name="Chang Q."/>
            <person name="Ding S."/>
            <person name="Wang X."/>
            <person name="Zhu J."/>
            <person name="Ruan X."/>
            <person name="Zhao L."/>
            <person name="Wei J."/>
            <person name="Que T."/>
            <person name="Du C."/>
            <person name="Cheng J."/>
            <person name="Dai P."/>
            <person name="Han X."/>
            <person name="Huang E."/>
            <person name="Gao Y."/>
            <person name="Liu J."/>
            <person name="Shao H."/>
            <person name="Ye R."/>
            <person name="Li L."/>
            <person name="Wei W."/>
            <person name="Wang X."/>
            <person name="Wang C."/>
            <person name="Yang T."/>
            <person name="Huo Q."/>
            <person name="Li W."/>
            <person name="Guo W."/>
            <person name="Chen H."/>
            <person name="Zhou L."/>
            <person name="Ni X."/>
            <person name="Tian J."/>
            <person name="Zhou Y."/>
            <person name="Sheng Y."/>
            <person name="Liu T."/>
            <person name="Pan Y."/>
            <person name="Xia L."/>
            <person name="Li J."/>
            <person name="Zhao F."/>
            <person name="Cao W."/>
        </authorList>
    </citation>
    <scope>NUCLEOTIDE SEQUENCE</scope>
    <source>
        <strain evidence="1">Hyas-2018</strain>
    </source>
</reference>
<organism evidence="1 2">
    <name type="scientific">Hyalomma asiaticum</name>
    <name type="common">Tick</name>
    <dbReference type="NCBI Taxonomy" id="266040"/>
    <lineage>
        <taxon>Eukaryota</taxon>
        <taxon>Metazoa</taxon>
        <taxon>Ecdysozoa</taxon>
        <taxon>Arthropoda</taxon>
        <taxon>Chelicerata</taxon>
        <taxon>Arachnida</taxon>
        <taxon>Acari</taxon>
        <taxon>Parasitiformes</taxon>
        <taxon>Ixodida</taxon>
        <taxon>Ixodoidea</taxon>
        <taxon>Ixodidae</taxon>
        <taxon>Hyalomminae</taxon>
        <taxon>Hyalomma</taxon>
    </lineage>
</organism>
<proteinExistence type="predicted"/>
<protein>
    <submittedName>
        <fullName evidence="1">Uncharacterized protein</fullName>
    </submittedName>
</protein>
<evidence type="ECO:0000313" key="2">
    <source>
        <dbReference type="Proteomes" id="UP000821845"/>
    </source>
</evidence>
<gene>
    <name evidence="1" type="ORF">HPB50_011287</name>
</gene>
<evidence type="ECO:0000313" key="1">
    <source>
        <dbReference type="EMBL" id="KAH6946044.1"/>
    </source>
</evidence>